<dbReference type="GO" id="GO:0019867">
    <property type="term" value="C:outer membrane"/>
    <property type="evidence" value="ECO:0007669"/>
    <property type="project" value="InterPro"/>
</dbReference>
<dbReference type="Proteomes" id="UP000007102">
    <property type="component" value="Chromosome"/>
</dbReference>
<evidence type="ECO:0000256" key="2">
    <source>
        <dbReference type="ARBA" id="ARBA00022692"/>
    </source>
</evidence>
<comment type="subcellular location">
    <subcellularLocation>
        <location evidence="1">Membrane</location>
    </subcellularLocation>
</comment>
<dbReference type="STRING" id="868864.Dester_0675"/>
<keyword evidence="3" id="KW-0732">Signal</keyword>
<dbReference type="Gene3D" id="2.40.160.50">
    <property type="entry name" value="membrane protein fhac: a member of the omp85/tpsb transporter family"/>
    <property type="match status" value="1"/>
</dbReference>
<dbReference type="Pfam" id="PF01103">
    <property type="entry name" value="Omp85"/>
    <property type="match status" value="1"/>
</dbReference>
<evidence type="ECO:0000256" key="5">
    <source>
        <dbReference type="ARBA" id="ARBA00023237"/>
    </source>
</evidence>
<dbReference type="eggNOG" id="COG4775">
    <property type="taxonomic scope" value="Bacteria"/>
</dbReference>
<proteinExistence type="predicted"/>
<keyword evidence="4" id="KW-0472">Membrane</keyword>
<dbReference type="HOGENOM" id="CLU_007664_1_1_0"/>
<keyword evidence="2" id="KW-0812">Transmembrane</keyword>
<feature type="domain" description="Bacterial surface antigen (D15)" evidence="6">
    <location>
        <begin position="570"/>
        <end position="862"/>
    </location>
</feature>
<gene>
    <name evidence="8" type="ordered locus">Dester_0675</name>
</gene>
<keyword evidence="9" id="KW-1185">Reference proteome</keyword>
<protein>
    <submittedName>
        <fullName evidence="8">Surface antigen (D15)</fullName>
    </submittedName>
</protein>
<name>F0S3A2_DESTD</name>
<evidence type="ECO:0000256" key="3">
    <source>
        <dbReference type="ARBA" id="ARBA00022729"/>
    </source>
</evidence>
<dbReference type="RefSeq" id="WP_013638281.1">
    <property type="nucleotide sequence ID" value="NC_015185.1"/>
</dbReference>
<dbReference type="PANTHER" id="PTHR12815:SF47">
    <property type="entry name" value="TRANSLOCATION AND ASSEMBLY MODULE SUBUNIT TAMA"/>
    <property type="match status" value="1"/>
</dbReference>
<dbReference type="Pfam" id="PF07244">
    <property type="entry name" value="POTRA"/>
    <property type="match status" value="1"/>
</dbReference>
<reference evidence="9" key="2">
    <citation type="submission" date="2011-02" db="EMBL/GenBank/DDBJ databases">
        <title>The complete genome of Desulfurobacterium thermolithotrophum DSM 11699.</title>
        <authorList>
            <consortium name="US DOE Joint Genome Institute (JGI-PGF)"/>
            <person name="Lucas S."/>
            <person name="Copeland A."/>
            <person name="Lapidus A."/>
            <person name="Bruce D."/>
            <person name="Goodwin L."/>
            <person name="Pitluck S."/>
            <person name="Kyrpides N."/>
            <person name="Mavromatis K."/>
            <person name="Pagani I."/>
            <person name="Ivanova N."/>
            <person name="Mikhailova N."/>
            <person name="Daligault H."/>
            <person name="Detter J.C."/>
            <person name="Tapia R."/>
            <person name="Han C."/>
            <person name="Land M."/>
            <person name="Hauser L."/>
            <person name="Markowitz V."/>
            <person name="Cheng J.-F."/>
            <person name="Hugenholtz P."/>
            <person name="Woyke T."/>
            <person name="Wu D."/>
            <person name="Spring S."/>
            <person name="Brambilla E."/>
            <person name="Klenk H.-P."/>
            <person name="Eisen J.A."/>
        </authorList>
    </citation>
    <scope>NUCLEOTIDE SEQUENCE [LARGE SCALE GENOMIC DNA]</scope>
    <source>
        <strain evidence="9">DSM 11699 / BSA</strain>
    </source>
</reference>
<feature type="domain" description="POTRA" evidence="7">
    <location>
        <begin position="246"/>
        <end position="317"/>
    </location>
</feature>
<reference evidence="8 9" key="1">
    <citation type="journal article" date="2011" name="Stand. Genomic Sci.">
        <title>Complete genome sequence of the thermophilic sulfur-reducer Desulfurobacterium thermolithotrophum type strain (BSA(T)) from a deep-sea hydrothermal vent.</title>
        <authorList>
            <person name="Goker M."/>
            <person name="Daligault H."/>
            <person name="Mwirichia R."/>
            <person name="Lapidus A."/>
            <person name="Lucas S."/>
            <person name="Deshpande S."/>
            <person name="Pagani I."/>
            <person name="Tapia R."/>
            <person name="Cheng J.F."/>
            <person name="Goodwin L."/>
            <person name="Pitluck S."/>
            <person name="Liolios K."/>
            <person name="Ivanova N."/>
            <person name="Mavromatis K."/>
            <person name="Mikhailova N."/>
            <person name="Pati A."/>
            <person name="Chen A."/>
            <person name="Palaniappan K."/>
            <person name="Han C."/>
            <person name="Land M."/>
            <person name="Hauser L."/>
            <person name="Pan C."/>
            <person name="Brambilla E.M."/>
            <person name="Rohde M."/>
            <person name="Spring S."/>
            <person name="Sikorski J."/>
            <person name="Wirth R."/>
            <person name="Detter J.C."/>
            <person name="Woyke T."/>
            <person name="Bristow J."/>
            <person name="Eisen J.A."/>
            <person name="Markowitz V."/>
            <person name="Hugenholtz P."/>
            <person name="Kyrpides N.C."/>
            <person name="Klenk H.P."/>
        </authorList>
    </citation>
    <scope>NUCLEOTIDE SEQUENCE [LARGE SCALE GENOMIC DNA]</scope>
    <source>
        <strain evidence="9">DSM 11699 / BSA</strain>
    </source>
</reference>
<organism evidence="8 9">
    <name type="scientific">Desulfurobacterium thermolithotrophum (strain DSM 11699 / BSA)</name>
    <dbReference type="NCBI Taxonomy" id="868864"/>
    <lineage>
        <taxon>Bacteria</taxon>
        <taxon>Pseudomonadati</taxon>
        <taxon>Aquificota</taxon>
        <taxon>Aquificia</taxon>
        <taxon>Desulfurobacteriales</taxon>
        <taxon>Desulfurobacteriaceae</taxon>
        <taxon>Desulfurobacterium</taxon>
    </lineage>
</organism>
<evidence type="ECO:0000256" key="4">
    <source>
        <dbReference type="ARBA" id="ARBA00023136"/>
    </source>
</evidence>
<evidence type="ECO:0000313" key="9">
    <source>
        <dbReference type="Proteomes" id="UP000007102"/>
    </source>
</evidence>
<dbReference type="AlphaFoldDB" id="F0S3A2"/>
<dbReference type="EMBL" id="CP002543">
    <property type="protein sequence ID" value="ADY73324.1"/>
    <property type="molecule type" value="Genomic_DNA"/>
</dbReference>
<evidence type="ECO:0000256" key="1">
    <source>
        <dbReference type="ARBA" id="ARBA00004370"/>
    </source>
</evidence>
<accession>F0S3A2</accession>
<evidence type="ECO:0000313" key="8">
    <source>
        <dbReference type="EMBL" id="ADY73324.1"/>
    </source>
</evidence>
<dbReference type="KEGG" id="dte:Dester_0675"/>
<sequence length="862" mass="99408">MRLLIFLLFIFLPLKALGLEIIVGKNVYLDRELLKQIKEQSKEVCKFTDCKEVTSALLEFLGYRTFVHGDKIFVEKCEIIRKVVFKGAPKEISESLKTVELLLLQKKLSNDLLDSAKQLLLLKLRSFGYRSSKISFLKKSTPTGYVLIVNIYTGPLFVVDKVEIVAPEQFKPFVEKTFGKFLQKSVNINKIKSAIEKIENFFIEKNYYNVSVRYSLILLEKKDYSIQGKKRIKLFIKVKPGKKYVINFKSNKHFSTETLKKLLTFKKAKSLDEFEIENSIKNIENFYKNNGYPFAKVKVETQENTGKVILTFIIYEGKYTIIKTVRVIPNSFRDFSLRELIGKPFSLERIKNFITQIKLDLKKKGYKDANVSYAVKENTLILKVNLGKKYLITSYSIHGDLISCSKKLNLSVPLPYTKEVIEQLKDKLLECYAGKGYPDVSINVKEKIKEEKKKKFVHLSISILPGKKYKFGYVLVQGLKRTRLSFIKNIFVLEPGEVYSRKKVIKQYSLFSESRLFSTVNFEDFKTDGCINEVITLKEGALLRSRGFVGYGTHSGYVLNGLLSSTSPLGYGIKYSLFGNYRQKEGYDAVFRLRKPFFPSKDYETSYSIVKKEQIFESFIANRTIYNFSITRRRARHLEQTWGLEIGREKILETSIQTEKRFVKRAVYYDQIYDKRNNTFNPTKGYLTQLTLLLSGLILGGNTDYYKVNTKFLYLLPLFKSSVIALRTGVGIIEPIRGSTVPLQDRFYLGGAESIRGYKYGTISPKDEKGNFIGGNAYLLLSIENRFNFKKNLQFALFYDSGNVFPQINNVDLNFLKWYSSVGIGLRYITPVGPLRIDYGFKLKKVSGEGRGRIHISFGFPF</sequence>
<evidence type="ECO:0000259" key="7">
    <source>
        <dbReference type="Pfam" id="PF07244"/>
    </source>
</evidence>
<evidence type="ECO:0000259" key="6">
    <source>
        <dbReference type="Pfam" id="PF01103"/>
    </source>
</evidence>
<dbReference type="InterPro" id="IPR010827">
    <property type="entry name" value="BamA/TamA_POTRA"/>
</dbReference>
<dbReference type="InterPro" id="IPR000184">
    <property type="entry name" value="Bac_surfAg_D15"/>
</dbReference>
<dbReference type="InParanoid" id="F0S3A2"/>
<keyword evidence="5" id="KW-0998">Cell outer membrane</keyword>
<dbReference type="Gene3D" id="3.10.20.310">
    <property type="entry name" value="membrane protein fhac"/>
    <property type="match status" value="3"/>
</dbReference>
<dbReference type="OrthoDB" id="9776356at2"/>
<dbReference type="PANTHER" id="PTHR12815">
    <property type="entry name" value="SORTING AND ASSEMBLY MACHINERY SAMM50 PROTEIN FAMILY MEMBER"/>
    <property type="match status" value="1"/>
</dbReference>
<dbReference type="InterPro" id="IPR039910">
    <property type="entry name" value="D15-like"/>
</dbReference>